<evidence type="ECO:0000256" key="2">
    <source>
        <dbReference type="ARBA" id="ARBA00022485"/>
    </source>
</evidence>
<dbReference type="OrthoDB" id="9782387at2"/>
<dbReference type="Pfam" id="PF13353">
    <property type="entry name" value="Fer4_12"/>
    <property type="match status" value="1"/>
</dbReference>
<dbReference type="Proteomes" id="UP001527202">
    <property type="component" value="Unassembled WGS sequence"/>
</dbReference>
<dbReference type="EC" id="1.97.1.-" evidence="7"/>
<dbReference type="InterPro" id="IPR034457">
    <property type="entry name" value="Organic_radical-activating"/>
</dbReference>
<dbReference type="PANTHER" id="PTHR30352:SF2">
    <property type="entry name" value="ANAEROBIC RIBONUCLEOSIDE-TRIPHOSPHATE REDUCTASE-ACTIVATING PROTEIN"/>
    <property type="match status" value="1"/>
</dbReference>
<dbReference type="NCBIfam" id="TIGR02491">
    <property type="entry name" value="NrdG"/>
    <property type="match status" value="1"/>
</dbReference>
<dbReference type="SFLD" id="SFLDF00299">
    <property type="entry name" value="anaerobic_ribonucleoside-triph"/>
    <property type="match status" value="1"/>
</dbReference>
<keyword evidence="11" id="KW-1185">Reference proteome</keyword>
<keyword evidence="3" id="KW-0949">S-adenosyl-L-methionine</keyword>
<evidence type="ECO:0000313" key="8">
    <source>
        <dbReference type="EMBL" id="MCY9596699.1"/>
    </source>
</evidence>
<dbReference type="SFLD" id="SFLDS00029">
    <property type="entry name" value="Radical_SAM"/>
    <property type="match status" value="1"/>
</dbReference>
<comment type="function">
    <text evidence="7">Activation of anaerobic ribonucleoside-triphosphate reductase under anaerobic conditions by generation of an organic free radical, using S-adenosylmethionine and reduced flavodoxin as cosubstrates to produce 5'-deoxy-adenosine.</text>
</comment>
<protein>
    <recommendedName>
        <fullName evidence="7">Anaerobic ribonucleoside-triphosphate reductase-activating protein</fullName>
        <ecNumber evidence="7">1.97.1.-</ecNumber>
    </recommendedName>
</protein>
<dbReference type="SFLD" id="SFLDG01063">
    <property type="entry name" value="activating_enzymes__group_1"/>
    <property type="match status" value="1"/>
</dbReference>
<keyword evidence="7" id="KW-0560">Oxidoreductase</keyword>
<organism evidence="9 10">
    <name type="scientific">Paenibacillus chitinolyticus</name>
    <dbReference type="NCBI Taxonomy" id="79263"/>
    <lineage>
        <taxon>Bacteria</taxon>
        <taxon>Bacillati</taxon>
        <taxon>Bacillota</taxon>
        <taxon>Bacilli</taxon>
        <taxon>Bacillales</taxon>
        <taxon>Paenibacillaceae</taxon>
        <taxon>Paenibacillus</taxon>
    </lineage>
</organism>
<dbReference type="GO" id="GO:0043365">
    <property type="term" value="F:[formate-C-acetyltransferase]-activating enzyme activity"/>
    <property type="evidence" value="ECO:0007669"/>
    <property type="project" value="InterPro"/>
</dbReference>
<dbReference type="InterPro" id="IPR012837">
    <property type="entry name" value="NrdG"/>
</dbReference>
<evidence type="ECO:0000256" key="1">
    <source>
        <dbReference type="ARBA" id="ARBA00001966"/>
    </source>
</evidence>
<dbReference type="PIRSF" id="PIRSF000368">
    <property type="entry name" value="NrdG"/>
    <property type="match status" value="1"/>
</dbReference>
<evidence type="ECO:0000256" key="6">
    <source>
        <dbReference type="ARBA" id="ARBA00023014"/>
    </source>
</evidence>
<dbReference type="GO" id="GO:0004748">
    <property type="term" value="F:ribonucleoside-diphosphate reductase activity, thioredoxin disulfide as acceptor"/>
    <property type="evidence" value="ECO:0007669"/>
    <property type="project" value="TreeGrafter"/>
</dbReference>
<evidence type="ECO:0000256" key="3">
    <source>
        <dbReference type="ARBA" id="ARBA00022691"/>
    </source>
</evidence>
<dbReference type="KEGG" id="pchi:PC41400_26840"/>
<dbReference type="EMBL" id="JAMDMJ010000014">
    <property type="protein sequence ID" value="MCY9596699.1"/>
    <property type="molecule type" value="Genomic_DNA"/>
</dbReference>
<evidence type="ECO:0000256" key="5">
    <source>
        <dbReference type="ARBA" id="ARBA00023004"/>
    </source>
</evidence>
<dbReference type="GO" id="GO:0051539">
    <property type="term" value="F:4 iron, 4 sulfur cluster binding"/>
    <property type="evidence" value="ECO:0007669"/>
    <property type="project" value="UniProtKB-KW"/>
</dbReference>
<dbReference type="Gene3D" id="3.20.20.70">
    <property type="entry name" value="Aldolase class I"/>
    <property type="match status" value="1"/>
</dbReference>
<evidence type="ECO:0000313" key="11">
    <source>
        <dbReference type="Proteomes" id="UP001527202"/>
    </source>
</evidence>
<comment type="cofactor">
    <cofactor evidence="1">
        <name>[4Fe-4S] cluster</name>
        <dbReference type="ChEBI" id="CHEBI:49883"/>
    </cofactor>
</comment>
<dbReference type="InterPro" id="IPR013785">
    <property type="entry name" value="Aldolase_TIM"/>
</dbReference>
<dbReference type="GO" id="GO:0046872">
    <property type="term" value="F:metal ion binding"/>
    <property type="evidence" value="ECO:0007669"/>
    <property type="project" value="UniProtKB-KW"/>
</dbReference>
<dbReference type="Proteomes" id="UP000288943">
    <property type="component" value="Chromosome"/>
</dbReference>
<gene>
    <name evidence="9" type="primary">nrdG</name>
    <name evidence="8" type="ORF">M5X16_13035</name>
    <name evidence="9" type="ORF">PC41400_26840</name>
</gene>
<keyword evidence="2" id="KW-0004">4Fe-4S</keyword>
<dbReference type="RefSeq" id="WP_042235388.1">
    <property type="nucleotide sequence ID" value="NZ_CP026520.1"/>
</dbReference>
<evidence type="ECO:0000313" key="10">
    <source>
        <dbReference type="Proteomes" id="UP000288943"/>
    </source>
</evidence>
<reference evidence="8 11" key="2">
    <citation type="submission" date="2022-05" db="EMBL/GenBank/DDBJ databases">
        <title>Genome Sequencing of Bee-Associated Microbes.</title>
        <authorList>
            <person name="Dunlap C."/>
        </authorList>
    </citation>
    <scope>NUCLEOTIDE SEQUENCE [LARGE SCALE GENOMIC DNA]</scope>
    <source>
        <strain evidence="8 11">NRRL B-23120</strain>
    </source>
</reference>
<sequence length="177" mass="20036">MNICGYAPETIDEGEGLRTALYISGCRHYCRGCFSPRTWDFDYGTPMGTDWEERIIAEIQSNPLLDGISILGGDPFFSAGEVSSFLDRLRQRAGTVNVWIYSGYTYEELAANPESVEFGLLSRCQVLVDGRYVEELRDPALLYRGSRNQRLIDIGSSLRHRKAVLWQSAWDREPPTA</sequence>
<name>A0A410X3A4_9BACL</name>
<keyword evidence="5" id="KW-0408">Iron</keyword>
<dbReference type="PANTHER" id="PTHR30352">
    <property type="entry name" value="PYRUVATE FORMATE-LYASE-ACTIVATING ENZYME"/>
    <property type="match status" value="1"/>
</dbReference>
<dbReference type="EMBL" id="CP026520">
    <property type="protein sequence ID" value="QAV21096.1"/>
    <property type="molecule type" value="Genomic_DNA"/>
</dbReference>
<evidence type="ECO:0000256" key="7">
    <source>
        <dbReference type="PIRNR" id="PIRNR000368"/>
    </source>
</evidence>
<keyword evidence="4" id="KW-0479">Metal-binding</keyword>
<dbReference type="InterPro" id="IPR007197">
    <property type="entry name" value="rSAM"/>
</dbReference>
<comment type="similarity">
    <text evidence="7">Belongs to the organic radical-activating enzymes family.</text>
</comment>
<dbReference type="SFLD" id="SFLDG01066">
    <property type="entry name" value="organic_radical-activating_enz"/>
    <property type="match status" value="1"/>
</dbReference>
<evidence type="ECO:0000313" key="9">
    <source>
        <dbReference type="EMBL" id="QAV21096.1"/>
    </source>
</evidence>
<keyword evidence="6" id="KW-0411">Iron-sulfur</keyword>
<reference evidence="9 10" key="1">
    <citation type="submission" date="2018-01" db="EMBL/GenBank/DDBJ databases">
        <title>The whole genome sequencing and assembly of Paenibacillus chitinolyticus KCCM 41400 strain.</title>
        <authorList>
            <person name="Kim J.-Y."/>
            <person name="Park M.-K."/>
            <person name="Lee Y.-J."/>
            <person name="Yi H."/>
            <person name="Bahn Y.-S."/>
            <person name="Kim J.F."/>
            <person name="Lee D.-W."/>
        </authorList>
    </citation>
    <scope>NUCLEOTIDE SEQUENCE [LARGE SCALE GENOMIC DNA]</scope>
    <source>
        <strain evidence="9 10">KCCM 41400</strain>
    </source>
</reference>
<dbReference type="AlphaFoldDB" id="A0A410X3A4"/>
<dbReference type="GeneID" id="95378412"/>
<dbReference type="SUPFAM" id="SSF102114">
    <property type="entry name" value="Radical SAM enzymes"/>
    <property type="match status" value="1"/>
</dbReference>
<accession>A0A410X3A4</accession>
<evidence type="ECO:0000256" key="4">
    <source>
        <dbReference type="ARBA" id="ARBA00022723"/>
    </source>
</evidence>
<proteinExistence type="inferred from homology"/>
<dbReference type="InterPro" id="IPR058240">
    <property type="entry name" value="rSAM_sf"/>
</dbReference>